<dbReference type="EMBL" id="SFCC01000003">
    <property type="protein sequence ID" value="RZQ64921.1"/>
    <property type="molecule type" value="Genomic_DNA"/>
</dbReference>
<dbReference type="Gene3D" id="3.40.50.300">
    <property type="entry name" value="P-loop containing nucleotide triphosphate hydrolases"/>
    <property type="match status" value="1"/>
</dbReference>
<gene>
    <name evidence="5" type="ORF">EWH70_07485</name>
</gene>
<dbReference type="CDD" id="cd03214">
    <property type="entry name" value="ABC_Iron-Siderophores_B12_Hemin"/>
    <property type="match status" value="1"/>
</dbReference>
<feature type="domain" description="ABC transporter" evidence="4">
    <location>
        <begin position="1"/>
        <end position="234"/>
    </location>
</feature>
<dbReference type="GO" id="GO:0005524">
    <property type="term" value="F:ATP binding"/>
    <property type="evidence" value="ECO:0007669"/>
    <property type="project" value="UniProtKB-KW"/>
</dbReference>
<proteinExistence type="predicted"/>
<comment type="caution">
    <text evidence="5">The sequence shown here is derived from an EMBL/GenBank/DDBJ whole genome shotgun (WGS) entry which is preliminary data.</text>
</comment>
<dbReference type="InterPro" id="IPR027417">
    <property type="entry name" value="P-loop_NTPase"/>
</dbReference>
<evidence type="ECO:0000259" key="4">
    <source>
        <dbReference type="PROSITE" id="PS50893"/>
    </source>
</evidence>
<dbReference type="FunFam" id="3.40.50.300:FF:000134">
    <property type="entry name" value="Iron-enterobactin ABC transporter ATP-binding protein"/>
    <property type="match status" value="1"/>
</dbReference>
<dbReference type="SUPFAM" id="SSF52540">
    <property type="entry name" value="P-loop containing nucleoside triphosphate hydrolases"/>
    <property type="match status" value="1"/>
</dbReference>
<dbReference type="InterPro" id="IPR003439">
    <property type="entry name" value="ABC_transporter-like_ATP-bd"/>
</dbReference>
<accession>A0A4Q7JAV6</accession>
<reference evidence="5 6" key="1">
    <citation type="submission" date="2019-02" db="EMBL/GenBank/DDBJ databases">
        <title>Draft genome sequence of Amycolatopsis sp. 8-3EHSu isolated from roots of Suaeda maritima.</title>
        <authorList>
            <person name="Duangmal K."/>
            <person name="Chantavorakit T."/>
        </authorList>
    </citation>
    <scope>NUCLEOTIDE SEQUENCE [LARGE SCALE GENOMIC DNA]</scope>
    <source>
        <strain evidence="5 6">8-3EHSu</strain>
    </source>
</reference>
<dbReference type="InterPro" id="IPR017871">
    <property type="entry name" value="ABC_transporter-like_CS"/>
</dbReference>
<dbReference type="PROSITE" id="PS00211">
    <property type="entry name" value="ABC_TRANSPORTER_1"/>
    <property type="match status" value="1"/>
</dbReference>
<dbReference type="PANTHER" id="PTHR42794:SF2">
    <property type="entry name" value="ABC TRANSPORTER ATP-BINDING PROTEIN"/>
    <property type="match status" value="1"/>
</dbReference>
<keyword evidence="3 5" id="KW-0067">ATP-binding</keyword>
<dbReference type="GO" id="GO:0016887">
    <property type="term" value="F:ATP hydrolysis activity"/>
    <property type="evidence" value="ECO:0007669"/>
    <property type="project" value="InterPro"/>
</dbReference>
<keyword evidence="1" id="KW-0813">Transport</keyword>
<evidence type="ECO:0000313" key="5">
    <source>
        <dbReference type="EMBL" id="RZQ64921.1"/>
    </source>
</evidence>
<keyword evidence="6" id="KW-1185">Reference proteome</keyword>
<evidence type="ECO:0000256" key="1">
    <source>
        <dbReference type="ARBA" id="ARBA00022448"/>
    </source>
</evidence>
<dbReference type="Proteomes" id="UP000292003">
    <property type="component" value="Unassembled WGS sequence"/>
</dbReference>
<organism evidence="5 6">
    <name type="scientific">Amycolatopsis suaedae</name>
    <dbReference type="NCBI Taxonomy" id="2510978"/>
    <lineage>
        <taxon>Bacteria</taxon>
        <taxon>Bacillati</taxon>
        <taxon>Actinomycetota</taxon>
        <taxon>Actinomycetes</taxon>
        <taxon>Pseudonocardiales</taxon>
        <taxon>Pseudonocardiaceae</taxon>
        <taxon>Amycolatopsis</taxon>
    </lineage>
</organism>
<evidence type="ECO:0000256" key="2">
    <source>
        <dbReference type="ARBA" id="ARBA00022741"/>
    </source>
</evidence>
<dbReference type="OrthoDB" id="4131at2"/>
<dbReference type="AlphaFoldDB" id="A0A4Q7JAV6"/>
<dbReference type="Pfam" id="PF00005">
    <property type="entry name" value="ABC_tran"/>
    <property type="match status" value="1"/>
</dbReference>
<dbReference type="PROSITE" id="PS50893">
    <property type="entry name" value="ABC_TRANSPORTER_2"/>
    <property type="match status" value="1"/>
</dbReference>
<name>A0A4Q7JAV6_9PSEU</name>
<evidence type="ECO:0000313" key="6">
    <source>
        <dbReference type="Proteomes" id="UP000292003"/>
    </source>
</evidence>
<evidence type="ECO:0000256" key="3">
    <source>
        <dbReference type="ARBA" id="ARBA00022840"/>
    </source>
</evidence>
<sequence>MRFDGVSVAIDGVHIVHGVELEARDGEIVGVLGPNGSGKSTLLRSLYRALRPHAGAVLVDGDDVWRDLSARAAARRTAAVTQHSAEEFRLSVREVVLMGRTPHQSLLAPATATDHRIADTALEQVGMDHAGHRLFGTLSGGERQRVVLARALCQQSRVLVLDEPTNHLDIAHQLEFLDLVAALPTTTVVVLHDLNLAAAYCDRLYLLDGGRVVAAGPVADVLTPETVREVFGVSATLGRHPVSGAPHLFFSRSDTEGTPECAT</sequence>
<protein>
    <submittedName>
        <fullName evidence="5">ABC transporter ATP-binding protein</fullName>
    </submittedName>
</protein>
<dbReference type="SMART" id="SM00382">
    <property type="entry name" value="AAA"/>
    <property type="match status" value="1"/>
</dbReference>
<dbReference type="PANTHER" id="PTHR42794">
    <property type="entry name" value="HEMIN IMPORT ATP-BINDING PROTEIN HMUV"/>
    <property type="match status" value="1"/>
</dbReference>
<dbReference type="InterPro" id="IPR003593">
    <property type="entry name" value="AAA+_ATPase"/>
</dbReference>
<keyword evidence="2" id="KW-0547">Nucleotide-binding</keyword>